<evidence type="ECO:0000256" key="1">
    <source>
        <dbReference type="SAM" id="MobiDB-lite"/>
    </source>
</evidence>
<organism evidence="3 4">
    <name type="scientific">Tetraparma gracilis</name>
    <dbReference type="NCBI Taxonomy" id="2962635"/>
    <lineage>
        <taxon>Eukaryota</taxon>
        <taxon>Sar</taxon>
        <taxon>Stramenopiles</taxon>
        <taxon>Ochrophyta</taxon>
        <taxon>Bolidophyceae</taxon>
        <taxon>Parmales</taxon>
        <taxon>Triparmaceae</taxon>
        <taxon>Tetraparma</taxon>
    </lineage>
</organism>
<dbReference type="PROSITE" id="PS50020">
    <property type="entry name" value="WW_DOMAIN_2"/>
    <property type="match status" value="1"/>
</dbReference>
<dbReference type="PROSITE" id="PS01159">
    <property type="entry name" value="WW_DOMAIN_1"/>
    <property type="match status" value="1"/>
</dbReference>
<sequence>MPSSPLKAPLKARVDPNKKSASTRAWEARKASVQKACSLLASLDPARLLLPPGTPGNLLHILGCCHVLDASPSSPLVASLVSLSATSPQTYPLAPRIRSLHAELVAPSSLNCPPPAYSSVCVFLHAERAFSVPSSSKLPSSGASSFAKPFEPLTLPGVVCTGPGAAARSLRVLDPGVFGEPAALPAGGETMDTRLEARLAKGDVCWFPPQPPARAPPVRAKPAPAKPAPGKKAGKQPAKPKQPAVPKPSAVTIVGFNFVEGTILTVPTAHPDPAAKPSPRPLRDFVGCFVVSKETVAVARGEAVQEVQKARSYYLPAPPASSSFALLQSFAKADAFKRELDAGGATMKEELRKAAEKQGRSSYAGEKECKRRAAEIVGRIPAEALLAPLPAGAPAAPPPAESWLAVGAALRAVNAGLVEEFCKWSAGAADQQFCRRNCVSTWNDFRPRTTYDSPLIEAAKAAAQRCTERLEGLVGAGDAGEFELHKARRDLERARTEGVPEHMFSRVAFLHVNEGDDQDAIDEDLEVPALKCDPSNAESPVTPGESAVAEVRVGDKILLAGVNTNRTKGQGSGIAVDSMVLLQNRAEKQFFARELHKENAEKMKKEEAMRWVQVSQVDPMRGMVCVSTQEVYITEKGKGRSDAAKKGATTDVLKGGPLKWLKLGALWNAWVYRDESEEGEKAKGVLYRLPGGDMHYGLDNLKKQEELSNRILAWKRRQEAGGEDSAEEVEEDMTFGEDRAEEVAGGGGGGRSKVEQSKLKPALKVAKVQSTTHAIVIAWAPAGAKTSVSIANKDSTDFRKIATSSSNGCSVKMLGIGRAYKFKLESDGRRPAYATFSTAPAAPPQVIACEWVGDAGVKGSGGMGLKVNVVGGKRAPGFSGRKTNVRVEVCVGKEEKDKWTVAGETTEENMVVGGMGGPGKVGMNVRVRSRFVLSDGTVGVASDAVAVGGIPKRKGLIVLELPELGGEASGGVAEETVVVGLGAMEEEEAKRKEAASRVVDDAKNSLRDSSVVLDFKLFMDALAGQVGAEGGGGGSEEEEETESEDETEEETEEEADEEAEQEDLAKGWKRVYSEAEGAHYYHHAELGRSCWTKPTA</sequence>
<name>A0ABQ6N0W7_9STRA</name>
<evidence type="ECO:0000313" key="3">
    <source>
        <dbReference type="EMBL" id="GMI37001.1"/>
    </source>
</evidence>
<dbReference type="CDD" id="cd00201">
    <property type="entry name" value="WW"/>
    <property type="match status" value="1"/>
</dbReference>
<evidence type="ECO:0000313" key="4">
    <source>
        <dbReference type="Proteomes" id="UP001165060"/>
    </source>
</evidence>
<dbReference type="SMART" id="SM00456">
    <property type="entry name" value="WW"/>
    <property type="match status" value="1"/>
</dbReference>
<dbReference type="Proteomes" id="UP001165060">
    <property type="component" value="Unassembled WGS sequence"/>
</dbReference>
<feature type="compositionally biased region" description="Low complexity" evidence="1">
    <location>
        <begin position="216"/>
        <end position="246"/>
    </location>
</feature>
<feature type="compositionally biased region" description="Acidic residues" evidence="1">
    <location>
        <begin position="1035"/>
        <end position="1062"/>
    </location>
</feature>
<dbReference type="InterPro" id="IPR001202">
    <property type="entry name" value="WW_dom"/>
</dbReference>
<feature type="region of interest" description="Disordered" evidence="1">
    <location>
        <begin position="1"/>
        <end position="23"/>
    </location>
</feature>
<reference evidence="3 4" key="1">
    <citation type="journal article" date="2023" name="Commun. Biol.">
        <title>Genome analysis of Parmales, the sister group of diatoms, reveals the evolutionary specialization of diatoms from phago-mixotrophs to photoautotrophs.</title>
        <authorList>
            <person name="Ban H."/>
            <person name="Sato S."/>
            <person name="Yoshikawa S."/>
            <person name="Yamada K."/>
            <person name="Nakamura Y."/>
            <person name="Ichinomiya M."/>
            <person name="Sato N."/>
            <person name="Blanc-Mathieu R."/>
            <person name="Endo H."/>
            <person name="Kuwata A."/>
            <person name="Ogata H."/>
        </authorList>
    </citation>
    <scope>NUCLEOTIDE SEQUENCE [LARGE SCALE GENOMIC DNA]</scope>
</reference>
<gene>
    <name evidence="3" type="ORF">TeGR_g15105</name>
</gene>
<dbReference type="SUPFAM" id="SSF51045">
    <property type="entry name" value="WW domain"/>
    <property type="match status" value="1"/>
</dbReference>
<keyword evidence="4" id="KW-1185">Reference proteome</keyword>
<evidence type="ECO:0000259" key="2">
    <source>
        <dbReference type="PROSITE" id="PS50020"/>
    </source>
</evidence>
<accession>A0ABQ6N0W7</accession>
<comment type="caution">
    <text evidence="3">The sequence shown here is derived from an EMBL/GenBank/DDBJ whole genome shotgun (WGS) entry which is preliminary data.</text>
</comment>
<feature type="region of interest" description="Disordered" evidence="1">
    <location>
        <begin position="1026"/>
        <end position="1068"/>
    </location>
</feature>
<feature type="region of interest" description="Disordered" evidence="1">
    <location>
        <begin position="210"/>
        <end position="246"/>
    </location>
</feature>
<feature type="domain" description="WW" evidence="2">
    <location>
        <begin position="1062"/>
        <end position="1096"/>
    </location>
</feature>
<proteinExistence type="predicted"/>
<dbReference type="EMBL" id="BRYB01003453">
    <property type="protein sequence ID" value="GMI37001.1"/>
    <property type="molecule type" value="Genomic_DNA"/>
</dbReference>
<dbReference type="InterPro" id="IPR036020">
    <property type="entry name" value="WW_dom_sf"/>
</dbReference>
<protein>
    <recommendedName>
        <fullName evidence="2">WW domain-containing protein</fullName>
    </recommendedName>
</protein>